<organism evidence="6 7">
    <name type="scientific">Euphydryas editha</name>
    <name type="common">Edith's checkerspot</name>
    <dbReference type="NCBI Taxonomy" id="104508"/>
    <lineage>
        <taxon>Eukaryota</taxon>
        <taxon>Metazoa</taxon>
        <taxon>Ecdysozoa</taxon>
        <taxon>Arthropoda</taxon>
        <taxon>Hexapoda</taxon>
        <taxon>Insecta</taxon>
        <taxon>Pterygota</taxon>
        <taxon>Neoptera</taxon>
        <taxon>Endopterygota</taxon>
        <taxon>Lepidoptera</taxon>
        <taxon>Glossata</taxon>
        <taxon>Ditrysia</taxon>
        <taxon>Papilionoidea</taxon>
        <taxon>Nymphalidae</taxon>
        <taxon>Nymphalinae</taxon>
        <taxon>Euphydryas</taxon>
    </lineage>
</organism>
<sequence>MWNEDNDVMNNDESNFGEDDSNMELTGFYGSTTGDEVLEFVPTNRGVGLTLIYKGYTYAHKYSRTRWYCSKKAKGCKAILTTTAEGELLQVVESYHNHPPPKLFRTMDDVVEIQPSKSGKGLMLIYKGYTYRHMTSRTRWYCSKNGKGCPAKLCTTSEGNLLQVLENNHNHPPPVLYRTNDGKVIRI</sequence>
<evidence type="ECO:0000256" key="4">
    <source>
        <dbReference type="SAM" id="MobiDB-lite"/>
    </source>
</evidence>
<dbReference type="Proteomes" id="UP001153954">
    <property type="component" value="Unassembled WGS sequence"/>
</dbReference>
<dbReference type="EMBL" id="CAKOGL010000004">
    <property type="protein sequence ID" value="CAH2085748.1"/>
    <property type="molecule type" value="Genomic_DNA"/>
</dbReference>
<name>A0AAU9TGG7_EUPED</name>
<keyword evidence="3" id="KW-0862">Zinc</keyword>
<proteinExistence type="predicted"/>
<gene>
    <name evidence="6" type="ORF">EEDITHA_LOCUS2193</name>
</gene>
<evidence type="ECO:0000313" key="7">
    <source>
        <dbReference type="Proteomes" id="UP001153954"/>
    </source>
</evidence>
<feature type="region of interest" description="Disordered" evidence="4">
    <location>
        <begin position="1"/>
        <end position="21"/>
    </location>
</feature>
<reference evidence="6" key="1">
    <citation type="submission" date="2022-03" db="EMBL/GenBank/DDBJ databases">
        <authorList>
            <person name="Tunstrom K."/>
        </authorList>
    </citation>
    <scope>NUCLEOTIDE SEQUENCE</scope>
</reference>
<dbReference type="InterPro" id="IPR007588">
    <property type="entry name" value="Znf_FLYWCH"/>
</dbReference>
<protein>
    <recommendedName>
        <fullName evidence="5">FLYWCH-type domain-containing protein</fullName>
    </recommendedName>
</protein>
<comment type="caution">
    <text evidence="6">The sequence shown here is derived from an EMBL/GenBank/DDBJ whole genome shotgun (WGS) entry which is preliminary data.</text>
</comment>
<evidence type="ECO:0000256" key="1">
    <source>
        <dbReference type="ARBA" id="ARBA00022723"/>
    </source>
</evidence>
<keyword evidence="2" id="KW-0863">Zinc-finger</keyword>
<evidence type="ECO:0000313" key="6">
    <source>
        <dbReference type="EMBL" id="CAH2085748.1"/>
    </source>
</evidence>
<dbReference type="AlphaFoldDB" id="A0AAU9TGG7"/>
<dbReference type="Gene3D" id="2.20.25.240">
    <property type="match status" value="2"/>
</dbReference>
<keyword evidence="7" id="KW-1185">Reference proteome</keyword>
<accession>A0AAU9TGG7</accession>
<keyword evidence="1" id="KW-0479">Metal-binding</keyword>
<feature type="domain" description="FLYWCH-type" evidence="5">
    <location>
        <begin position="120"/>
        <end position="171"/>
    </location>
</feature>
<evidence type="ECO:0000256" key="2">
    <source>
        <dbReference type="ARBA" id="ARBA00022771"/>
    </source>
</evidence>
<evidence type="ECO:0000256" key="3">
    <source>
        <dbReference type="ARBA" id="ARBA00022833"/>
    </source>
</evidence>
<dbReference type="GO" id="GO:0008270">
    <property type="term" value="F:zinc ion binding"/>
    <property type="evidence" value="ECO:0007669"/>
    <property type="project" value="UniProtKB-KW"/>
</dbReference>
<dbReference type="Pfam" id="PF04500">
    <property type="entry name" value="FLYWCH"/>
    <property type="match status" value="2"/>
</dbReference>
<feature type="domain" description="FLYWCH-type" evidence="5">
    <location>
        <begin position="45"/>
        <end position="98"/>
    </location>
</feature>
<evidence type="ECO:0000259" key="5">
    <source>
        <dbReference type="Pfam" id="PF04500"/>
    </source>
</evidence>